<dbReference type="OrthoDB" id="1632094at2759"/>
<dbReference type="Proteomes" id="UP000790787">
    <property type="component" value="Chromosome 6"/>
</dbReference>
<dbReference type="Gene3D" id="3.30.200.20">
    <property type="entry name" value="Phosphorylase Kinase, domain 1"/>
    <property type="match status" value="1"/>
</dbReference>
<keyword evidence="10" id="KW-0472">Membrane</keyword>
<dbReference type="PROSITE" id="PS50011">
    <property type="entry name" value="PROTEIN_KINASE_DOM"/>
    <property type="match status" value="1"/>
</dbReference>
<proteinExistence type="predicted"/>
<keyword evidence="7" id="KW-0418">Kinase</keyword>
<dbReference type="PANTHER" id="PTHR27009">
    <property type="entry name" value="RUST RESISTANCE KINASE LR10-RELATED"/>
    <property type="match status" value="1"/>
</dbReference>
<accession>A0A1S3XRN2</accession>
<evidence type="ECO:0000256" key="2">
    <source>
        <dbReference type="ARBA" id="ARBA00022527"/>
    </source>
</evidence>
<dbReference type="FunFam" id="1.10.510.10:FF:000590">
    <property type="entry name" value="PR5-like receptor kinase"/>
    <property type="match status" value="1"/>
</dbReference>
<evidence type="ECO:0000256" key="4">
    <source>
        <dbReference type="ARBA" id="ARBA00022692"/>
    </source>
</evidence>
<dbReference type="GO" id="GO:0005524">
    <property type="term" value="F:ATP binding"/>
    <property type="evidence" value="ECO:0007669"/>
    <property type="project" value="UniProtKB-UniRule"/>
</dbReference>
<dbReference type="Pfam" id="PF13947">
    <property type="entry name" value="GUB_WAK_bind"/>
    <property type="match status" value="1"/>
</dbReference>
<dbReference type="PROSITE" id="PS00108">
    <property type="entry name" value="PROTEIN_KINASE_ST"/>
    <property type="match status" value="1"/>
</dbReference>
<keyword evidence="4" id="KW-0812">Transmembrane</keyword>
<dbReference type="InterPro" id="IPR011009">
    <property type="entry name" value="Kinase-like_dom_sf"/>
</dbReference>
<evidence type="ECO:0000313" key="14">
    <source>
        <dbReference type="RefSeq" id="XP_016442535.1"/>
    </source>
</evidence>
<evidence type="ECO:0000256" key="1">
    <source>
        <dbReference type="ARBA" id="ARBA00004479"/>
    </source>
</evidence>
<dbReference type="InterPro" id="IPR045874">
    <property type="entry name" value="LRK10/LRL21-25-like"/>
</dbReference>
<keyword evidence="13" id="KW-1185">Reference proteome</keyword>
<evidence type="ECO:0000256" key="11">
    <source>
        <dbReference type="ARBA" id="ARBA00023180"/>
    </source>
</evidence>
<keyword evidence="8 12" id="KW-0067">ATP-binding</keyword>
<gene>
    <name evidence="14" type="primary">LOC107767941</name>
</gene>
<name>A0A1S3XRN2_TOBAC</name>
<evidence type="ECO:0000256" key="10">
    <source>
        <dbReference type="ARBA" id="ARBA00023136"/>
    </source>
</evidence>
<dbReference type="GO" id="GO:0030247">
    <property type="term" value="F:polysaccharide binding"/>
    <property type="evidence" value="ECO:0007669"/>
    <property type="project" value="InterPro"/>
</dbReference>
<dbReference type="KEGG" id="nta:107767941"/>
<dbReference type="SMART" id="SM00220">
    <property type="entry name" value="S_TKc"/>
    <property type="match status" value="1"/>
</dbReference>
<keyword evidence="9" id="KW-1133">Transmembrane helix</keyword>
<dbReference type="AlphaFoldDB" id="A0A1S3XRN2"/>
<dbReference type="GeneID" id="107767941"/>
<keyword evidence="3" id="KW-0808">Transferase</keyword>
<evidence type="ECO:0000256" key="7">
    <source>
        <dbReference type="ARBA" id="ARBA00022777"/>
    </source>
</evidence>
<protein>
    <submittedName>
        <fullName evidence="14">Rust resistance kinase Lr10-like</fullName>
    </submittedName>
</protein>
<dbReference type="InterPro" id="IPR017441">
    <property type="entry name" value="Protein_kinase_ATP_BS"/>
</dbReference>
<dbReference type="PROSITE" id="PS00107">
    <property type="entry name" value="PROTEIN_KINASE_ATP"/>
    <property type="match status" value="1"/>
</dbReference>
<dbReference type="InterPro" id="IPR000719">
    <property type="entry name" value="Prot_kinase_dom"/>
</dbReference>
<dbReference type="RefSeq" id="XP_016442535.1">
    <property type="nucleotide sequence ID" value="XM_016587049.1"/>
</dbReference>
<dbReference type="FunFam" id="3.30.200.20:FF:000178">
    <property type="entry name" value="serine/threonine-protein kinase PBS1-like"/>
    <property type="match status" value="1"/>
</dbReference>
<evidence type="ECO:0000256" key="6">
    <source>
        <dbReference type="ARBA" id="ARBA00022741"/>
    </source>
</evidence>
<evidence type="ECO:0000256" key="3">
    <source>
        <dbReference type="ARBA" id="ARBA00022679"/>
    </source>
</evidence>
<evidence type="ECO:0000313" key="13">
    <source>
        <dbReference type="Proteomes" id="UP000790787"/>
    </source>
</evidence>
<keyword evidence="2" id="KW-0723">Serine/threonine-protein kinase</keyword>
<dbReference type="Gene3D" id="1.10.510.10">
    <property type="entry name" value="Transferase(Phosphotransferase) domain 1"/>
    <property type="match status" value="1"/>
</dbReference>
<comment type="subcellular location">
    <subcellularLocation>
        <location evidence="1">Membrane</location>
        <topology evidence="1">Single-pass type I membrane protein</topology>
    </subcellularLocation>
</comment>
<organism evidence="13 14">
    <name type="scientific">Nicotiana tabacum</name>
    <name type="common">Common tobacco</name>
    <dbReference type="NCBI Taxonomy" id="4097"/>
    <lineage>
        <taxon>Eukaryota</taxon>
        <taxon>Viridiplantae</taxon>
        <taxon>Streptophyta</taxon>
        <taxon>Embryophyta</taxon>
        <taxon>Tracheophyta</taxon>
        <taxon>Spermatophyta</taxon>
        <taxon>Magnoliopsida</taxon>
        <taxon>eudicotyledons</taxon>
        <taxon>Gunneridae</taxon>
        <taxon>Pentapetalae</taxon>
        <taxon>asterids</taxon>
        <taxon>lamiids</taxon>
        <taxon>Solanales</taxon>
        <taxon>Solanaceae</taxon>
        <taxon>Nicotianoideae</taxon>
        <taxon>Nicotianeae</taxon>
        <taxon>Nicotiana</taxon>
    </lineage>
</organism>
<keyword evidence="6 12" id="KW-0547">Nucleotide-binding</keyword>
<dbReference type="GO" id="GO:0016020">
    <property type="term" value="C:membrane"/>
    <property type="evidence" value="ECO:0007669"/>
    <property type="project" value="UniProtKB-SubCell"/>
</dbReference>
<evidence type="ECO:0000256" key="5">
    <source>
        <dbReference type="ARBA" id="ARBA00022729"/>
    </source>
</evidence>
<dbReference type="Pfam" id="PF00069">
    <property type="entry name" value="Pkinase"/>
    <property type="match status" value="1"/>
</dbReference>
<dbReference type="InterPro" id="IPR025287">
    <property type="entry name" value="WAK_GUB"/>
</dbReference>
<evidence type="ECO:0000256" key="12">
    <source>
        <dbReference type="PROSITE-ProRule" id="PRU10141"/>
    </source>
</evidence>
<sequence>MTPILIHLFLHLLLLLHSGVEVAAQDKCLPTRCGDFGPLIRFPFRLKNQQPPGCGYPGFELSCTSDNITQFMLPFPLWASTKNIDISLSTNVSVGEIDYKSQKIKVSGFNPLCLPRHLQNINASASPFTTIPQDPYVGYTLFNCSSDKGYAIPFDRITCLSGPHYDVLALASSMSISFLPSSCKYMYNISYIPDEVLSGQRELSQTQIPLHWSEPFCGNCEADGNYCKLKSNGSGSETECVDGPGEPSKGLSKEGIVASVLGGASAFVAVYGLVKLKIKKEDQKRVERFLEDYKALRPTRYSYADIKKITKQFKYKLGQGGYGKVYTGKLTKEILVAVKVLNNFKGDGEDFINEVGSIGRIHHVNVVRLVGYCADGYRRALVYEYLPNDTLQKIISSGNGNTSLGWEKMQQIAVGIAKGIEYLHQGCNQRIVHFDIKPHNILLDQDFNPKVADFGLAKLCAKDQSAVSMTAARGTIGYIAPEVFSRNYGNVSYKADIYSFGMLLLDMIGGRKKFEVANEQNDISEIYYPEWMYKQLEKGEEIEIQIEDEDDSSIIKKLAIVGLWCIQWSPADRPSMKVVIQMLEGEGIPIMPANPFGSINSPNVGSNAERSQFGCELGSSFGTGASLNIE</sequence>
<keyword evidence="11" id="KW-0325">Glycoprotein</keyword>
<dbReference type="OMA" id="PSENHAM"/>
<reference evidence="13" key="1">
    <citation type="journal article" date="2014" name="Nat. Commun.">
        <title>The tobacco genome sequence and its comparison with those of tomato and potato.</title>
        <authorList>
            <person name="Sierro N."/>
            <person name="Battey J.N."/>
            <person name="Ouadi S."/>
            <person name="Bakaher N."/>
            <person name="Bovet L."/>
            <person name="Willig A."/>
            <person name="Goepfert S."/>
            <person name="Peitsch M.C."/>
            <person name="Ivanov N.V."/>
        </authorList>
    </citation>
    <scope>NUCLEOTIDE SEQUENCE [LARGE SCALE GENOMIC DNA]</scope>
</reference>
<evidence type="ECO:0000256" key="9">
    <source>
        <dbReference type="ARBA" id="ARBA00022989"/>
    </source>
</evidence>
<dbReference type="SMR" id="A0A1S3XRN2"/>
<dbReference type="PaxDb" id="4097-A0A1S3XRN2"/>
<dbReference type="InterPro" id="IPR008271">
    <property type="entry name" value="Ser/Thr_kinase_AS"/>
</dbReference>
<keyword evidence="5" id="KW-0732">Signal</keyword>
<evidence type="ECO:0000256" key="8">
    <source>
        <dbReference type="ARBA" id="ARBA00022840"/>
    </source>
</evidence>
<reference evidence="14" key="2">
    <citation type="submission" date="2025-08" db="UniProtKB">
        <authorList>
            <consortium name="RefSeq"/>
        </authorList>
    </citation>
    <scope>IDENTIFICATION</scope>
</reference>
<dbReference type="SUPFAM" id="SSF56112">
    <property type="entry name" value="Protein kinase-like (PK-like)"/>
    <property type="match status" value="1"/>
</dbReference>
<dbReference type="GO" id="GO:0004674">
    <property type="term" value="F:protein serine/threonine kinase activity"/>
    <property type="evidence" value="ECO:0007669"/>
    <property type="project" value="UniProtKB-KW"/>
</dbReference>